<keyword evidence="2" id="KW-1185">Reference proteome</keyword>
<dbReference type="Proteomes" id="UP000230069">
    <property type="component" value="Unassembled WGS sequence"/>
</dbReference>
<organism evidence="1 2">
    <name type="scientific">Aquilegia coerulea</name>
    <name type="common">Rocky mountain columbine</name>
    <dbReference type="NCBI Taxonomy" id="218851"/>
    <lineage>
        <taxon>Eukaryota</taxon>
        <taxon>Viridiplantae</taxon>
        <taxon>Streptophyta</taxon>
        <taxon>Embryophyta</taxon>
        <taxon>Tracheophyta</taxon>
        <taxon>Spermatophyta</taxon>
        <taxon>Magnoliopsida</taxon>
        <taxon>Ranunculales</taxon>
        <taxon>Ranunculaceae</taxon>
        <taxon>Thalictroideae</taxon>
        <taxon>Aquilegia</taxon>
    </lineage>
</organism>
<reference evidence="1 2" key="1">
    <citation type="submission" date="2017-09" db="EMBL/GenBank/DDBJ databases">
        <title>WGS assembly of Aquilegia coerulea Goldsmith.</title>
        <authorList>
            <person name="Hodges S."/>
            <person name="Kramer E."/>
            <person name="Nordborg M."/>
            <person name="Tomkins J."/>
            <person name="Borevitz J."/>
            <person name="Derieg N."/>
            <person name="Yan J."/>
            <person name="Mihaltcheva S."/>
            <person name="Hayes R.D."/>
            <person name="Rokhsar D."/>
        </authorList>
    </citation>
    <scope>NUCLEOTIDE SEQUENCE [LARGE SCALE GENOMIC DNA]</scope>
    <source>
        <strain evidence="2">cv. Goldsmith</strain>
    </source>
</reference>
<dbReference type="EMBL" id="KZ305055">
    <property type="protein sequence ID" value="PIA34419.1"/>
    <property type="molecule type" value="Genomic_DNA"/>
</dbReference>
<dbReference type="InParanoid" id="A0A2G5CT52"/>
<name>A0A2G5CT52_AQUCA</name>
<accession>A0A2G5CT52</accession>
<evidence type="ECO:0000313" key="1">
    <source>
        <dbReference type="EMBL" id="PIA34419.1"/>
    </source>
</evidence>
<protein>
    <submittedName>
        <fullName evidence="1">Uncharacterized protein</fullName>
    </submittedName>
</protein>
<gene>
    <name evidence="1" type="ORF">AQUCO_03800201v1</name>
</gene>
<dbReference type="AlphaFoldDB" id="A0A2G5CT52"/>
<proteinExistence type="predicted"/>
<evidence type="ECO:0000313" key="2">
    <source>
        <dbReference type="Proteomes" id="UP000230069"/>
    </source>
</evidence>
<sequence length="90" mass="10193">MKNHLQAACSHFKHSSSIRMLSAVGLNVDFRLKENAFSFRIKPSEHVFKLNIVEALKLWNQQLWKHHDTNGNALLAYSGNVGMNSSKGIE</sequence>